<protein>
    <submittedName>
        <fullName evidence="2">Uncharacterized protein</fullName>
    </submittedName>
</protein>
<comment type="caution">
    <text evidence="2">The sequence shown here is derived from an EMBL/GenBank/DDBJ whole genome shotgun (WGS) entry which is preliminary data.</text>
</comment>
<gene>
    <name evidence="2" type="ORF">G4L40_03255</name>
</gene>
<name>A0ABX0I985_9FLAO</name>
<dbReference type="Proteomes" id="UP000761423">
    <property type="component" value="Unassembled WGS sequence"/>
</dbReference>
<dbReference type="RefSeq" id="WP_166235733.1">
    <property type="nucleotide sequence ID" value="NZ_JAAJBV010000002.1"/>
</dbReference>
<dbReference type="EMBL" id="JAAJBV010000002">
    <property type="protein sequence ID" value="NHM03720.1"/>
    <property type="molecule type" value="Genomic_DNA"/>
</dbReference>
<feature type="chain" id="PRO_5046521372" evidence="1">
    <location>
        <begin position="18"/>
        <end position="202"/>
    </location>
</feature>
<organism evidence="2 3">
    <name type="scientific">Flavobacterium celericrescens</name>
    <dbReference type="NCBI Taxonomy" id="2709780"/>
    <lineage>
        <taxon>Bacteria</taxon>
        <taxon>Pseudomonadati</taxon>
        <taxon>Bacteroidota</taxon>
        <taxon>Flavobacteriia</taxon>
        <taxon>Flavobacteriales</taxon>
        <taxon>Flavobacteriaceae</taxon>
        <taxon>Flavobacterium</taxon>
    </lineage>
</organism>
<proteinExistence type="predicted"/>
<evidence type="ECO:0000313" key="2">
    <source>
        <dbReference type="EMBL" id="NHM03720.1"/>
    </source>
</evidence>
<evidence type="ECO:0000313" key="3">
    <source>
        <dbReference type="Proteomes" id="UP000761423"/>
    </source>
</evidence>
<sequence length="202" mass="22945">MKKLLLLLLLTSSSIFAQKLTKEQLIDKMSDVGCECASKQEVTKDNMEMTLGLCILEAINKYEKDVEKYYGKNIITNDKKMEELGYDIGLKMGAKCPDVFMAMLGDDSGDEEAVMEDEPDAMISGKLTEIKSEQFMTFSVKETSGKMNQFILLSSFENAFLLTDKVLKTNDSLEVYYYELELFDAKLSKFVTYKVVTDIIKK</sequence>
<keyword evidence="1" id="KW-0732">Signal</keyword>
<keyword evidence="3" id="KW-1185">Reference proteome</keyword>
<reference evidence="2 3" key="1">
    <citation type="submission" date="2020-02" db="EMBL/GenBank/DDBJ databases">
        <authorList>
            <person name="Chen W.-M."/>
        </authorList>
    </citation>
    <scope>NUCLEOTIDE SEQUENCE [LARGE SCALE GENOMIC DNA]</scope>
    <source>
        <strain evidence="2 3">TWA-26</strain>
    </source>
</reference>
<accession>A0ABX0I985</accession>
<feature type="signal peptide" evidence="1">
    <location>
        <begin position="1"/>
        <end position="17"/>
    </location>
</feature>
<evidence type="ECO:0000256" key="1">
    <source>
        <dbReference type="SAM" id="SignalP"/>
    </source>
</evidence>